<dbReference type="AlphaFoldDB" id="A0AAV5WK57"/>
<organism evidence="1 2">
    <name type="scientific">Pristionchus fissidentatus</name>
    <dbReference type="NCBI Taxonomy" id="1538716"/>
    <lineage>
        <taxon>Eukaryota</taxon>
        <taxon>Metazoa</taxon>
        <taxon>Ecdysozoa</taxon>
        <taxon>Nematoda</taxon>
        <taxon>Chromadorea</taxon>
        <taxon>Rhabditida</taxon>
        <taxon>Rhabditina</taxon>
        <taxon>Diplogasteromorpha</taxon>
        <taxon>Diplogasteroidea</taxon>
        <taxon>Neodiplogasteridae</taxon>
        <taxon>Pristionchus</taxon>
    </lineage>
</organism>
<dbReference type="EMBL" id="BTSY01000005">
    <property type="protein sequence ID" value="GMT30189.1"/>
    <property type="molecule type" value="Genomic_DNA"/>
</dbReference>
<gene>
    <name evidence="1" type="ORF">PFISCL1PPCAC_21487</name>
</gene>
<feature type="non-terminal residue" evidence="1">
    <location>
        <position position="93"/>
    </location>
</feature>
<proteinExistence type="predicted"/>
<name>A0AAV5WK57_9BILA</name>
<sequence length="93" mass="10491">NFGDVITTNLVDHTGECREVATIPTSLISNDELNGDTCRTAFVRFQSALAEQERTKKLKYSNPRFIWIAHAVAPIVRLPTVSEFMYIRMVSST</sequence>
<comment type="caution">
    <text evidence="1">The sequence shown here is derived from an EMBL/GenBank/DDBJ whole genome shotgun (WGS) entry which is preliminary data.</text>
</comment>
<reference evidence="1" key="1">
    <citation type="submission" date="2023-10" db="EMBL/GenBank/DDBJ databases">
        <title>Genome assembly of Pristionchus species.</title>
        <authorList>
            <person name="Yoshida K."/>
            <person name="Sommer R.J."/>
        </authorList>
    </citation>
    <scope>NUCLEOTIDE SEQUENCE</scope>
    <source>
        <strain evidence="1">RS5133</strain>
    </source>
</reference>
<keyword evidence="2" id="KW-1185">Reference proteome</keyword>
<evidence type="ECO:0000313" key="2">
    <source>
        <dbReference type="Proteomes" id="UP001432322"/>
    </source>
</evidence>
<feature type="non-terminal residue" evidence="1">
    <location>
        <position position="1"/>
    </location>
</feature>
<accession>A0AAV5WK57</accession>
<protein>
    <submittedName>
        <fullName evidence="1">Uncharacterized protein</fullName>
    </submittedName>
</protein>
<dbReference type="Proteomes" id="UP001432322">
    <property type="component" value="Unassembled WGS sequence"/>
</dbReference>
<evidence type="ECO:0000313" key="1">
    <source>
        <dbReference type="EMBL" id="GMT30189.1"/>
    </source>
</evidence>